<name>A0A8K0T802_9PEZI</name>
<evidence type="ECO:0000313" key="2">
    <source>
        <dbReference type="Proteomes" id="UP000813385"/>
    </source>
</evidence>
<gene>
    <name evidence="1" type="ORF">B0T11DRAFT_118724</name>
</gene>
<keyword evidence="2" id="KW-1185">Reference proteome</keyword>
<accession>A0A8K0T802</accession>
<sequence>MHGCILCLPCLPMTRVGDCGVWCLPEANRGLMDALCHQCMLYIGDPTKVVGHELLLLALVDKPSFRALEVGLSMLEAELVAVEGLKPPTANGSTCILPGHLSRFDNHFHQVHHVRHTRGPPPLDNHDRHPCSRRLAPLRLPVDLLSRLISLQPPFNIRRINTRSRGRIFQHFMLSNILRPAMVRVHHSINQRPLHLGPVLPADQTYQSMSIPRCVARSQLTAPGEDDPRRAACSVHALRQRHALLQGAVC</sequence>
<comment type="caution">
    <text evidence="1">The sequence shown here is derived from an EMBL/GenBank/DDBJ whole genome shotgun (WGS) entry which is preliminary data.</text>
</comment>
<organism evidence="1 2">
    <name type="scientific">Plectosphaerella cucumerina</name>
    <dbReference type="NCBI Taxonomy" id="40658"/>
    <lineage>
        <taxon>Eukaryota</taxon>
        <taxon>Fungi</taxon>
        <taxon>Dikarya</taxon>
        <taxon>Ascomycota</taxon>
        <taxon>Pezizomycotina</taxon>
        <taxon>Sordariomycetes</taxon>
        <taxon>Hypocreomycetidae</taxon>
        <taxon>Glomerellales</taxon>
        <taxon>Plectosphaerellaceae</taxon>
        <taxon>Plectosphaerella</taxon>
    </lineage>
</organism>
<dbReference type="AlphaFoldDB" id="A0A8K0T802"/>
<dbReference type="Proteomes" id="UP000813385">
    <property type="component" value="Unassembled WGS sequence"/>
</dbReference>
<dbReference type="EMBL" id="JAGPXD010000005">
    <property type="protein sequence ID" value="KAH7353550.1"/>
    <property type="molecule type" value="Genomic_DNA"/>
</dbReference>
<evidence type="ECO:0000313" key="1">
    <source>
        <dbReference type="EMBL" id="KAH7353550.1"/>
    </source>
</evidence>
<proteinExistence type="predicted"/>
<reference evidence="1" key="1">
    <citation type="journal article" date="2021" name="Nat. Commun.">
        <title>Genetic determinants of endophytism in the Arabidopsis root mycobiome.</title>
        <authorList>
            <person name="Mesny F."/>
            <person name="Miyauchi S."/>
            <person name="Thiergart T."/>
            <person name="Pickel B."/>
            <person name="Atanasova L."/>
            <person name="Karlsson M."/>
            <person name="Huettel B."/>
            <person name="Barry K.W."/>
            <person name="Haridas S."/>
            <person name="Chen C."/>
            <person name="Bauer D."/>
            <person name="Andreopoulos W."/>
            <person name="Pangilinan J."/>
            <person name="LaButti K."/>
            <person name="Riley R."/>
            <person name="Lipzen A."/>
            <person name="Clum A."/>
            <person name="Drula E."/>
            <person name="Henrissat B."/>
            <person name="Kohler A."/>
            <person name="Grigoriev I.V."/>
            <person name="Martin F.M."/>
            <person name="Hacquard S."/>
        </authorList>
    </citation>
    <scope>NUCLEOTIDE SEQUENCE</scope>
    <source>
        <strain evidence="1">MPI-CAGE-AT-0016</strain>
    </source>
</reference>
<protein>
    <submittedName>
        <fullName evidence="1">Uncharacterized protein</fullName>
    </submittedName>
</protein>